<dbReference type="Proteomes" id="UP000318833">
    <property type="component" value="Unassembled WGS sequence"/>
</dbReference>
<comment type="caution">
    <text evidence="1">The sequence shown here is derived from an EMBL/GenBank/DDBJ whole genome shotgun (WGS) entry which is preliminary data.</text>
</comment>
<dbReference type="OrthoDB" id="1163917at2"/>
<dbReference type="RefSeq" id="WP_143916629.1">
    <property type="nucleotide sequence ID" value="NZ_CANMXV010000026.1"/>
</dbReference>
<accession>A0A554VKI2</accession>
<keyword evidence="2" id="KW-1185">Reference proteome</keyword>
<proteinExistence type="predicted"/>
<organism evidence="1 2">
    <name type="scientific">Aquimarina algiphila</name>
    <dbReference type="NCBI Taxonomy" id="2047982"/>
    <lineage>
        <taxon>Bacteria</taxon>
        <taxon>Pseudomonadati</taxon>
        <taxon>Bacteroidota</taxon>
        <taxon>Flavobacteriia</taxon>
        <taxon>Flavobacteriales</taxon>
        <taxon>Flavobacteriaceae</taxon>
        <taxon>Aquimarina</taxon>
    </lineage>
</organism>
<protein>
    <recommendedName>
        <fullName evidence="3">Bacteriocin</fullName>
    </recommendedName>
</protein>
<name>A0A554VKI2_9FLAO</name>
<reference evidence="1 2" key="1">
    <citation type="submission" date="2019-07" db="EMBL/GenBank/DDBJ databases">
        <title>The draft genome sequence of Aquimarina algiphila M91.</title>
        <authorList>
            <person name="Meng X."/>
        </authorList>
    </citation>
    <scope>NUCLEOTIDE SEQUENCE [LARGE SCALE GENOMIC DNA]</scope>
    <source>
        <strain evidence="1 2">M91</strain>
    </source>
</reference>
<sequence>MKTILKLTGVQKLSKKEQQDVNGANFSRPYCNGPNRCCVRTPSGIEFCDYGYCVSGRCIWA</sequence>
<gene>
    <name evidence="1" type="ORF">FOF46_12120</name>
</gene>
<evidence type="ECO:0008006" key="3">
    <source>
        <dbReference type="Google" id="ProtNLM"/>
    </source>
</evidence>
<evidence type="ECO:0000313" key="1">
    <source>
        <dbReference type="EMBL" id="TSE08511.1"/>
    </source>
</evidence>
<dbReference type="EMBL" id="VLNR01000022">
    <property type="protein sequence ID" value="TSE08511.1"/>
    <property type="molecule type" value="Genomic_DNA"/>
</dbReference>
<evidence type="ECO:0000313" key="2">
    <source>
        <dbReference type="Proteomes" id="UP000318833"/>
    </source>
</evidence>
<dbReference type="AlphaFoldDB" id="A0A554VKI2"/>